<dbReference type="Pfam" id="PF09550">
    <property type="entry name" value="Phage_TAC_6"/>
    <property type="match status" value="1"/>
</dbReference>
<dbReference type="AlphaFoldDB" id="A0A512IKS0"/>
<dbReference type="OrthoDB" id="7582980at2"/>
<proteinExistence type="predicted"/>
<dbReference type="EMBL" id="BJZT01000006">
    <property type="protein sequence ID" value="GEO98320.1"/>
    <property type="molecule type" value="Genomic_DNA"/>
</dbReference>
<dbReference type="Proteomes" id="UP000321258">
    <property type="component" value="Unassembled WGS sequence"/>
</dbReference>
<evidence type="ECO:0008006" key="3">
    <source>
        <dbReference type="Google" id="ProtNLM"/>
    </source>
</evidence>
<gene>
    <name evidence="1" type="ORF">MHA02_07080</name>
</gene>
<name>A0A512IKS0_9HYPH</name>
<organism evidence="1 2">
    <name type="scientific">Methylobacterium haplocladii</name>
    <dbReference type="NCBI Taxonomy" id="1176176"/>
    <lineage>
        <taxon>Bacteria</taxon>
        <taxon>Pseudomonadati</taxon>
        <taxon>Pseudomonadota</taxon>
        <taxon>Alphaproteobacteria</taxon>
        <taxon>Hyphomicrobiales</taxon>
        <taxon>Methylobacteriaceae</taxon>
        <taxon>Methylobacterium</taxon>
    </lineage>
</organism>
<keyword evidence="2" id="KW-1185">Reference proteome</keyword>
<reference evidence="1 2" key="1">
    <citation type="submission" date="2019-07" db="EMBL/GenBank/DDBJ databases">
        <title>Whole genome shotgun sequence of Methylobacterium haplocladii NBRC 107714.</title>
        <authorList>
            <person name="Hosoyama A."/>
            <person name="Uohara A."/>
            <person name="Ohji S."/>
            <person name="Ichikawa N."/>
        </authorList>
    </citation>
    <scope>NUCLEOTIDE SEQUENCE [LARGE SCALE GENOMIC DNA]</scope>
    <source>
        <strain evidence="1 2">NBRC 107714</strain>
    </source>
</reference>
<dbReference type="RefSeq" id="WP_147076604.1">
    <property type="nucleotide sequence ID" value="NZ_BJZT01000006.1"/>
</dbReference>
<dbReference type="InterPro" id="IPR019056">
    <property type="entry name" value="Phage_TAC_6"/>
</dbReference>
<sequence>MSAEAKTFAFPWDDALALGLHALRWTPATFWAATPRELAAAAGLRAAPAAGRSDLDRLLAAFPDL</sequence>
<accession>A0A512IKS0</accession>
<evidence type="ECO:0000313" key="1">
    <source>
        <dbReference type="EMBL" id="GEO98320.1"/>
    </source>
</evidence>
<comment type="caution">
    <text evidence="1">The sequence shown here is derived from an EMBL/GenBank/DDBJ whole genome shotgun (WGS) entry which is preliminary data.</text>
</comment>
<protein>
    <recommendedName>
        <fullName evidence="3">Phage tail assembly chaperone</fullName>
    </recommendedName>
</protein>
<evidence type="ECO:0000313" key="2">
    <source>
        <dbReference type="Proteomes" id="UP000321258"/>
    </source>
</evidence>